<reference evidence="4" key="1">
    <citation type="journal article" date="2014" name="Nat. Commun.">
        <title>Multiple recent horizontal transfers of a large genomic region in cheese making fungi.</title>
        <authorList>
            <person name="Cheeseman K."/>
            <person name="Ropars J."/>
            <person name="Renault P."/>
            <person name="Dupont J."/>
            <person name="Gouzy J."/>
            <person name="Branca A."/>
            <person name="Abraham A.L."/>
            <person name="Ceppi M."/>
            <person name="Conseiller E."/>
            <person name="Debuchy R."/>
            <person name="Malagnac F."/>
            <person name="Goarin A."/>
            <person name="Silar P."/>
            <person name="Lacoste S."/>
            <person name="Sallet E."/>
            <person name="Bensimon A."/>
            <person name="Giraud T."/>
            <person name="Brygoo Y."/>
        </authorList>
    </citation>
    <scope>NUCLEOTIDE SEQUENCE [LARGE SCALE GENOMIC DNA]</scope>
    <source>
        <strain evidence="4">FM164</strain>
    </source>
</reference>
<dbReference type="GO" id="GO:0005524">
    <property type="term" value="F:ATP binding"/>
    <property type="evidence" value="ECO:0007669"/>
    <property type="project" value="InterPro"/>
</dbReference>
<accession>W6QTK5</accession>
<dbReference type="InterPro" id="IPR036265">
    <property type="entry name" value="HIT-like_sf"/>
</dbReference>
<keyword evidence="5" id="KW-1185">Reference proteome</keyword>
<sequence>MEEPLILAKFDNLVQSGLVLYDDKQQIIEHIDGDLKFQFVLTSALAKKPTLTSPQSQPEAGIPKPEKRPGSDISTTGFELGALDSHLVIVNKFCFARPHLMLLTFDGHKRQYEALEQVDLEDAWQLLSSAESDYVAFYNCGQNGGCSRLHKHMQVMPLPANSFAAFLDSPGEPETKVPFEWFYRRFEGDVTPAALFGAYKDLLREATKVAGDYTANAAPGAVCPHNMVLTKRWIIVLPRRRGAINKEAGVNSLGMLGIMAVATTKEIDNLVRVGLTKSLAELGVPKRI</sequence>
<dbReference type="OMA" id="GLWFFNS"/>
<dbReference type="InterPro" id="IPR045759">
    <property type="entry name" value="Ap4A_phos1/2_N"/>
</dbReference>
<evidence type="ECO:0000313" key="4">
    <source>
        <dbReference type="EMBL" id="CDM37484.1"/>
    </source>
</evidence>
<organism evidence="4 5">
    <name type="scientific">Penicillium roqueforti (strain FM164)</name>
    <dbReference type="NCBI Taxonomy" id="1365484"/>
    <lineage>
        <taxon>Eukaryota</taxon>
        <taxon>Fungi</taxon>
        <taxon>Dikarya</taxon>
        <taxon>Ascomycota</taxon>
        <taxon>Pezizomycotina</taxon>
        <taxon>Eurotiomycetes</taxon>
        <taxon>Eurotiomycetidae</taxon>
        <taxon>Eurotiales</taxon>
        <taxon>Aspergillaceae</taxon>
        <taxon>Penicillium</taxon>
    </lineage>
</organism>
<dbReference type="STRING" id="1365484.W6QTK5"/>
<evidence type="ECO:0000313" key="5">
    <source>
        <dbReference type="Proteomes" id="UP000030686"/>
    </source>
</evidence>
<dbReference type="InterPro" id="IPR043171">
    <property type="entry name" value="Ap4A_phos1/2-like"/>
</dbReference>
<feature type="region of interest" description="Disordered" evidence="1">
    <location>
        <begin position="50"/>
        <end position="75"/>
    </location>
</feature>
<dbReference type="SUPFAM" id="SSF54197">
    <property type="entry name" value="HIT-like"/>
    <property type="match status" value="1"/>
</dbReference>
<dbReference type="InterPro" id="IPR009163">
    <property type="entry name" value="Ap4A_phos1/2"/>
</dbReference>
<name>W6QTK5_PENRF</name>
<dbReference type="EMBL" id="HG792020">
    <property type="protein sequence ID" value="CDM37484.1"/>
    <property type="molecule type" value="Genomic_DNA"/>
</dbReference>
<dbReference type="OrthoDB" id="10267950at2759"/>
<dbReference type="AlphaFoldDB" id="W6QTK5"/>
<dbReference type="Pfam" id="PF19327">
    <property type="entry name" value="Ap4A_phos_N"/>
    <property type="match status" value="1"/>
</dbReference>
<dbReference type="Gene3D" id="3.30.428.70">
    <property type="match status" value="1"/>
</dbReference>
<feature type="domain" description="Ap4A phosphorylase 1/2 N-terminal" evidence="3">
    <location>
        <begin position="81"/>
        <end position="161"/>
    </location>
</feature>
<protein>
    <submittedName>
        <fullName evidence="4">ATP adenylyltransferase</fullName>
    </submittedName>
</protein>
<dbReference type="PANTHER" id="PTHR38420">
    <property type="entry name" value="AP-4-A PHOSPHORYLASE II"/>
    <property type="match status" value="1"/>
</dbReference>
<proteinExistence type="predicted"/>
<evidence type="ECO:0000259" key="3">
    <source>
        <dbReference type="Pfam" id="PF19327"/>
    </source>
</evidence>
<keyword evidence="4" id="KW-0808">Transferase</keyword>
<evidence type="ECO:0000259" key="2">
    <source>
        <dbReference type="Pfam" id="PF09830"/>
    </source>
</evidence>
<dbReference type="GO" id="GO:0009117">
    <property type="term" value="P:nucleotide metabolic process"/>
    <property type="evidence" value="ECO:0007669"/>
    <property type="project" value="InterPro"/>
</dbReference>
<dbReference type="PANTHER" id="PTHR38420:SF1">
    <property type="entry name" value="PUTATIVE (AFU_ORTHOLOGUE AFUA_5G14690)-RELATED"/>
    <property type="match status" value="1"/>
</dbReference>
<dbReference type="Proteomes" id="UP000030686">
    <property type="component" value="Unassembled WGS sequence"/>
</dbReference>
<gene>
    <name evidence="4" type="ORF">PROQFM164_S06g000446</name>
</gene>
<dbReference type="GO" id="GO:0003877">
    <property type="term" value="F:ATP:ADP adenylyltransferase activity"/>
    <property type="evidence" value="ECO:0007669"/>
    <property type="project" value="InterPro"/>
</dbReference>
<feature type="domain" description="ATP adenylyltransferase C-terminal" evidence="2">
    <location>
        <begin position="176"/>
        <end position="285"/>
    </location>
</feature>
<evidence type="ECO:0000256" key="1">
    <source>
        <dbReference type="SAM" id="MobiDB-lite"/>
    </source>
</evidence>
<dbReference type="InterPro" id="IPR019200">
    <property type="entry name" value="ATP_adenylylTrfase_C"/>
</dbReference>
<dbReference type="Pfam" id="PF09830">
    <property type="entry name" value="ATP_transf"/>
    <property type="match status" value="1"/>
</dbReference>
<keyword evidence="4" id="KW-0548">Nucleotidyltransferase</keyword>